<gene>
    <name evidence="3" type="primary">Stard5_0</name>
    <name evidence="3" type="ORF">g.76591</name>
</gene>
<name>A0A1D1ZJI2_9ARAE</name>
<dbReference type="GO" id="GO:0008289">
    <property type="term" value="F:lipid binding"/>
    <property type="evidence" value="ECO:0007669"/>
    <property type="project" value="InterPro"/>
</dbReference>
<dbReference type="InterPro" id="IPR051213">
    <property type="entry name" value="START_lipid_transfer"/>
</dbReference>
<dbReference type="CDD" id="cd00177">
    <property type="entry name" value="START"/>
    <property type="match status" value="2"/>
</dbReference>
<dbReference type="PANTHER" id="PTHR19308:SF14">
    <property type="entry name" value="START DOMAIN-CONTAINING PROTEIN"/>
    <property type="match status" value="1"/>
</dbReference>
<dbReference type="PROSITE" id="PS50848">
    <property type="entry name" value="START"/>
    <property type="match status" value="2"/>
</dbReference>
<dbReference type="Gene3D" id="3.30.530.20">
    <property type="match status" value="2"/>
</dbReference>
<feature type="domain" description="START" evidence="2">
    <location>
        <begin position="57"/>
        <end position="229"/>
    </location>
</feature>
<sequence length="868" mass="97422">MAEITNRQFDDFYDEEYIEQLNFSEDSSVSYEPNKSTPQYHIQQAEVALQNLKYIIKESGWKKILQHKSGISVSSKPGVTSDKLPIFMGEHIIEGFSPQSVFAVIGMRKLWDDWYEEGNLVENLDETTSLTYMVMQALAGSKTRDLSLVEKIECSQNGTIYFVSTSVETPRVPRVANRIRAHIVLNGWVLEPVTHNPPRTKATYVLQIKIKGWVPSVLSKTYLARRPLVLYTIDQYLQKNGSPPMVISSGTPPESVRSDSSINQSGSLKSNDFKSPKKKISFTYLNEANSSPSTTPGSPTVPIFPIVPNFPSAPASPPSSVRETQNNLFFQDVPKSIKKFSSVRSIPAKLTSTTMDTMMNTTINTTMNTTMNTRNGSFRPKCSAKPIRHRHTESVKKAFETFKSHLPMDNWNISSEDNGLKIYVKEFPGKSTPIMRGDGVISGGFTIYDILSLIKNLDMRKLWDDRYDEGAVYEIFSLHERLARTAMKGTFPISGRDISVCEMLDCDENTGTLYFITTSVSDHLIPESKKLVRANLDFAGWKLEPNFDSNGNTTSVNITYIVDVDVKLDTIPSSIRKTLSLQIPMIVSKLDEVIQKMGYPPYVLNSTTKIIKEGFNIKNNQYDLSLIAEGSSVTEFKISKLMYPNGIHVSTIPENCKIGRLSESSESSETIRVILPSRVDLDNLMITISKHSKGFKMTYNNEQIIPLVSDSDWDEKHAKNIMRSTNATPVVNGTVNGRLRSNASDSQMYKKFSTSASRSVIPPKDFVKPSEVSLKNDSYQRVFDKQTLLENKIAAVTRASPEVQNVSTTTSEVIPKIEESVMEKLKNEIVENTGDLEIIKDSFRFNSRQIGLIFASMLFAYYAGKLST</sequence>
<feature type="region of interest" description="Disordered" evidence="1">
    <location>
        <begin position="242"/>
        <end position="274"/>
    </location>
</feature>
<dbReference type="SUPFAM" id="SSF55961">
    <property type="entry name" value="Bet v1-like"/>
    <property type="match status" value="2"/>
</dbReference>
<feature type="region of interest" description="Disordered" evidence="1">
    <location>
        <begin position="367"/>
        <end position="390"/>
    </location>
</feature>
<feature type="compositionally biased region" description="Polar residues" evidence="1">
    <location>
        <begin position="248"/>
        <end position="270"/>
    </location>
</feature>
<dbReference type="EMBL" id="GDJX01000824">
    <property type="protein sequence ID" value="JAT67112.1"/>
    <property type="molecule type" value="Transcribed_RNA"/>
</dbReference>
<evidence type="ECO:0000313" key="3">
    <source>
        <dbReference type="EMBL" id="JAT67112.1"/>
    </source>
</evidence>
<protein>
    <submittedName>
        <fullName evidence="3">StAR-related lipid transfer protein 5</fullName>
    </submittedName>
</protein>
<dbReference type="InterPro" id="IPR002913">
    <property type="entry name" value="START_lipid-bd_dom"/>
</dbReference>
<accession>A0A1D1ZJI2</accession>
<dbReference type="GO" id="GO:0005737">
    <property type="term" value="C:cytoplasm"/>
    <property type="evidence" value="ECO:0007669"/>
    <property type="project" value="UniProtKB-ARBA"/>
</dbReference>
<feature type="domain" description="START" evidence="2">
    <location>
        <begin position="409"/>
        <end position="579"/>
    </location>
</feature>
<evidence type="ECO:0000259" key="2">
    <source>
        <dbReference type="PROSITE" id="PS50848"/>
    </source>
</evidence>
<dbReference type="Pfam" id="PF01852">
    <property type="entry name" value="START"/>
    <property type="match status" value="2"/>
</dbReference>
<organism evidence="3">
    <name type="scientific">Anthurium amnicola</name>
    <dbReference type="NCBI Taxonomy" id="1678845"/>
    <lineage>
        <taxon>Eukaryota</taxon>
        <taxon>Viridiplantae</taxon>
        <taxon>Streptophyta</taxon>
        <taxon>Embryophyta</taxon>
        <taxon>Tracheophyta</taxon>
        <taxon>Spermatophyta</taxon>
        <taxon>Magnoliopsida</taxon>
        <taxon>Liliopsida</taxon>
        <taxon>Araceae</taxon>
        <taxon>Pothoideae</taxon>
        <taxon>Potheae</taxon>
        <taxon>Anthurium</taxon>
    </lineage>
</organism>
<dbReference type="InterPro" id="IPR023393">
    <property type="entry name" value="START-like_dom_sf"/>
</dbReference>
<evidence type="ECO:0000256" key="1">
    <source>
        <dbReference type="SAM" id="MobiDB-lite"/>
    </source>
</evidence>
<reference evidence="3" key="1">
    <citation type="submission" date="2015-07" db="EMBL/GenBank/DDBJ databases">
        <title>Transcriptome Assembly of Anthurium amnicola.</title>
        <authorList>
            <person name="Suzuki J."/>
        </authorList>
    </citation>
    <scope>NUCLEOTIDE SEQUENCE</scope>
</reference>
<dbReference type="PANTHER" id="PTHR19308">
    <property type="entry name" value="PHOSPHATIDYLCHOLINE TRANSFER PROTEIN"/>
    <property type="match status" value="1"/>
</dbReference>
<dbReference type="AlphaFoldDB" id="A0A1D1ZJI2"/>
<proteinExistence type="predicted"/>